<gene>
    <name evidence="13 16" type="primary">yidC</name>
    <name evidence="16" type="ORF">GCM10011498_16180</name>
</gene>
<evidence type="ECO:0000256" key="6">
    <source>
        <dbReference type="ARBA" id="ARBA00022692"/>
    </source>
</evidence>
<comment type="caution">
    <text evidence="16">The sequence shown here is derived from an EMBL/GenBank/DDBJ whole genome shotgun (WGS) entry which is preliminary data.</text>
</comment>
<dbReference type="InterPro" id="IPR028055">
    <property type="entry name" value="YidC/Oxa/ALB_C"/>
</dbReference>
<dbReference type="PANTHER" id="PTHR12428">
    <property type="entry name" value="OXA1"/>
    <property type="match status" value="1"/>
</dbReference>
<evidence type="ECO:0000256" key="1">
    <source>
        <dbReference type="ARBA" id="ARBA00004429"/>
    </source>
</evidence>
<dbReference type="InterPro" id="IPR038221">
    <property type="entry name" value="YidC_periplasmic_sf"/>
</dbReference>
<protein>
    <recommendedName>
        <fullName evidence="3 13">Membrane protein insertase YidC</fullName>
    </recommendedName>
    <alternativeName>
        <fullName evidence="12 13">Foldase YidC</fullName>
    </alternativeName>
    <alternativeName>
        <fullName evidence="13">Membrane protein YidC</fullName>
    </alternativeName>
    <alternativeName>
        <fullName evidence="11 13">membrane integrase YidC</fullName>
    </alternativeName>
</protein>
<proteinExistence type="inferred from homology"/>
<keyword evidence="17" id="KW-1185">Reference proteome</keyword>
<evidence type="ECO:0000256" key="9">
    <source>
        <dbReference type="ARBA" id="ARBA00023136"/>
    </source>
</evidence>
<feature type="transmembrane region" description="Helical" evidence="13">
    <location>
        <begin position="425"/>
        <end position="445"/>
    </location>
</feature>
<comment type="subcellular location">
    <subcellularLocation>
        <location evidence="1">Cell inner membrane</location>
        <topology evidence="1">Multi-pass membrane protein</topology>
    </subcellularLocation>
    <subcellularLocation>
        <location evidence="13">Cell membrane</location>
        <topology evidence="13">Multi-pass membrane protein</topology>
    </subcellularLocation>
</comment>
<keyword evidence="7 13" id="KW-0653">Protein transport</keyword>
<accession>A0A916QWN5</accession>
<keyword evidence="4 13" id="KW-0813">Transport</keyword>
<evidence type="ECO:0000256" key="13">
    <source>
        <dbReference type="HAMAP-Rule" id="MF_01810"/>
    </source>
</evidence>
<evidence type="ECO:0000256" key="4">
    <source>
        <dbReference type="ARBA" id="ARBA00022448"/>
    </source>
</evidence>
<dbReference type="CDD" id="cd19961">
    <property type="entry name" value="EcYidC-like_peri"/>
    <property type="match status" value="1"/>
</dbReference>
<dbReference type="HAMAP" id="MF_01810">
    <property type="entry name" value="YidC_type1"/>
    <property type="match status" value="1"/>
</dbReference>
<dbReference type="InterPro" id="IPR001708">
    <property type="entry name" value="YidC/ALB3/OXA1/COX18"/>
</dbReference>
<keyword evidence="8 13" id="KW-1133">Transmembrane helix</keyword>
<dbReference type="InterPro" id="IPR028053">
    <property type="entry name" value="Membr_insert_YidC_N"/>
</dbReference>
<dbReference type="GO" id="GO:0051205">
    <property type="term" value="P:protein insertion into membrane"/>
    <property type="evidence" value="ECO:0007669"/>
    <property type="project" value="TreeGrafter"/>
</dbReference>
<evidence type="ECO:0000256" key="12">
    <source>
        <dbReference type="ARBA" id="ARBA00033342"/>
    </source>
</evidence>
<organism evidence="16 17">
    <name type="scientific">Neptunicoccus cionae</name>
    <dbReference type="NCBI Taxonomy" id="2035344"/>
    <lineage>
        <taxon>Bacteria</taxon>
        <taxon>Pseudomonadati</taxon>
        <taxon>Pseudomonadota</taxon>
        <taxon>Alphaproteobacteria</taxon>
        <taxon>Rhodobacterales</taxon>
        <taxon>Paracoccaceae</taxon>
        <taxon>Neptunicoccus</taxon>
    </lineage>
</organism>
<evidence type="ECO:0000256" key="5">
    <source>
        <dbReference type="ARBA" id="ARBA00022475"/>
    </source>
</evidence>
<dbReference type="Pfam" id="PF14849">
    <property type="entry name" value="YidC_periplas"/>
    <property type="match status" value="1"/>
</dbReference>
<sequence length="589" mass="65389">MLVILGWFALFPPQDPAPVEPTSTETTAQGIATAPNAEVATGVPTVDGEPADSRTAALGKTDRIQIKTSRVEGSLSLIGGRFDDLRLLDYNVELNDPSEKVTLLSPAGGPNAYYALYGWAPAGGLDFADVPGANTPWEVESGDVLTTESPVTLMWDNGKGLIFRRTIAIDDDYMFSIRQGVENTTDADVRVQPYGIVAREGEPETIGFYILHEGVVRASDGEIQEIDYDDMPDLDADGSEGGNVDKIKVADNGWIGFTDKYWMTTLVPAPGSPFTSVAKYTPSNDVYQTDMRQPTMTIAAGTTAETMSSMFAGAKEWATIKKYQDDQGVEQFVDSIDWGMFFFLTKPIFQVLHWLNAQIGNMGWSIIGLTLVIKAILFPLAYKSYSSMARMKELQPEMEKLKERAGDDRQKMQQEMMKLYKEKKVNPAAGCLPILLQIPIFFSLYKVIFVTIELRHAPFFGWIEDLSAPDPTSILNLFGLLPWSAPDPASFFAIFSIGVFPILMGVTMWLQQKLNPAPTDKTQAQIFAWMPWVFMFMLGQFASGLVVYWVANNTITFIQQYSIMRLQGVKPDIFGNILSGFKRKKAQEK</sequence>
<dbReference type="Gene3D" id="2.70.98.90">
    <property type="match status" value="1"/>
</dbReference>
<dbReference type="Proteomes" id="UP000628017">
    <property type="component" value="Unassembled WGS sequence"/>
</dbReference>
<feature type="transmembrane region" description="Helical" evidence="13">
    <location>
        <begin position="489"/>
        <end position="510"/>
    </location>
</feature>
<feature type="transmembrane region" description="Helical" evidence="13">
    <location>
        <begin position="531"/>
        <end position="551"/>
    </location>
</feature>
<keyword evidence="6 13" id="KW-0812">Transmembrane</keyword>
<comment type="similarity">
    <text evidence="2 13">Belongs to the OXA1/ALB3/YidC family. Type 1 subfamily.</text>
</comment>
<evidence type="ECO:0000256" key="8">
    <source>
        <dbReference type="ARBA" id="ARBA00022989"/>
    </source>
</evidence>
<dbReference type="PRINTS" id="PR00701">
    <property type="entry name" value="60KDINNERMP"/>
</dbReference>
<dbReference type="Pfam" id="PF02096">
    <property type="entry name" value="60KD_IMP"/>
    <property type="match status" value="1"/>
</dbReference>
<evidence type="ECO:0000256" key="2">
    <source>
        <dbReference type="ARBA" id="ARBA00010527"/>
    </source>
</evidence>
<dbReference type="CDD" id="cd20070">
    <property type="entry name" value="5TM_YidC_Alb3"/>
    <property type="match status" value="1"/>
</dbReference>
<dbReference type="PRINTS" id="PR01900">
    <property type="entry name" value="YIDCPROTEIN"/>
</dbReference>
<dbReference type="PANTHER" id="PTHR12428:SF65">
    <property type="entry name" value="CYTOCHROME C OXIDASE ASSEMBLY PROTEIN COX18, MITOCHONDRIAL"/>
    <property type="match status" value="1"/>
</dbReference>
<dbReference type="AlphaFoldDB" id="A0A916QWN5"/>
<feature type="domain" description="Membrane insertase YidC N-terminal" evidence="15">
    <location>
        <begin position="63"/>
        <end position="350"/>
    </location>
</feature>
<dbReference type="NCBIfam" id="TIGR03593">
    <property type="entry name" value="yidC_nterm"/>
    <property type="match status" value="1"/>
</dbReference>
<keyword evidence="9 13" id="KW-0472">Membrane</keyword>
<evidence type="ECO:0000256" key="11">
    <source>
        <dbReference type="ARBA" id="ARBA00033245"/>
    </source>
</evidence>
<dbReference type="GO" id="GO:0015031">
    <property type="term" value="P:protein transport"/>
    <property type="evidence" value="ECO:0007669"/>
    <property type="project" value="UniProtKB-KW"/>
</dbReference>
<evidence type="ECO:0000313" key="16">
    <source>
        <dbReference type="EMBL" id="GGA16457.1"/>
    </source>
</evidence>
<comment type="function">
    <text evidence="13">Required for the insertion and/or proper folding and/or complex formation of integral membrane proteins into the membrane. Involved in integration of membrane proteins that insert both dependently and independently of the Sec translocase complex, as well as at least some lipoproteins. Aids folding of multispanning membrane proteins.</text>
</comment>
<evidence type="ECO:0000259" key="15">
    <source>
        <dbReference type="Pfam" id="PF14849"/>
    </source>
</evidence>
<feature type="domain" description="Membrane insertase YidC/Oxa/ALB C-terminal" evidence="14">
    <location>
        <begin position="362"/>
        <end position="565"/>
    </location>
</feature>
<keyword evidence="5 13" id="KW-1003">Cell membrane</keyword>
<evidence type="ECO:0000256" key="3">
    <source>
        <dbReference type="ARBA" id="ARBA00015325"/>
    </source>
</evidence>
<name>A0A916QWN5_9RHOB</name>
<dbReference type="InterPro" id="IPR019998">
    <property type="entry name" value="Membr_insert_YidC"/>
</dbReference>
<feature type="transmembrane region" description="Helical" evidence="13">
    <location>
        <begin position="362"/>
        <end position="382"/>
    </location>
</feature>
<evidence type="ECO:0000313" key="17">
    <source>
        <dbReference type="Proteomes" id="UP000628017"/>
    </source>
</evidence>
<evidence type="ECO:0000256" key="7">
    <source>
        <dbReference type="ARBA" id="ARBA00022927"/>
    </source>
</evidence>
<evidence type="ECO:0000256" key="10">
    <source>
        <dbReference type="ARBA" id="ARBA00023186"/>
    </source>
</evidence>
<comment type="subunit">
    <text evidence="13">Interacts with the Sec translocase complex via SecD. Specifically interacts with transmembrane segments of nascent integral membrane proteins during membrane integration.</text>
</comment>
<keyword evidence="10 13" id="KW-0143">Chaperone</keyword>
<dbReference type="GO" id="GO:0032977">
    <property type="term" value="F:membrane insertase activity"/>
    <property type="evidence" value="ECO:0007669"/>
    <property type="project" value="InterPro"/>
</dbReference>
<dbReference type="InterPro" id="IPR047196">
    <property type="entry name" value="YidC_ALB_C"/>
</dbReference>
<dbReference type="EMBL" id="BMKA01000002">
    <property type="protein sequence ID" value="GGA16457.1"/>
    <property type="molecule type" value="Genomic_DNA"/>
</dbReference>
<dbReference type="NCBIfam" id="NF002353">
    <property type="entry name" value="PRK01318.1-4"/>
    <property type="match status" value="1"/>
</dbReference>
<reference evidence="16" key="1">
    <citation type="journal article" date="2014" name="Int. J. Syst. Evol. Microbiol.">
        <title>Complete genome sequence of Corynebacterium casei LMG S-19264T (=DSM 44701T), isolated from a smear-ripened cheese.</title>
        <authorList>
            <consortium name="US DOE Joint Genome Institute (JGI-PGF)"/>
            <person name="Walter F."/>
            <person name="Albersmeier A."/>
            <person name="Kalinowski J."/>
            <person name="Ruckert C."/>
        </authorList>
    </citation>
    <scope>NUCLEOTIDE SEQUENCE</scope>
    <source>
        <strain evidence="16">CGMCC 1.15880</strain>
    </source>
</reference>
<reference evidence="16" key="2">
    <citation type="submission" date="2020-09" db="EMBL/GenBank/DDBJ databases">
        <authorList>
            <person name="Sun Q."/>
            <person name="Zhou Y."/>
        </authorList>
    </citation>
    <scope>NUCLEOTIDE SEQUENCE</scope>
    <source>
        <strain evidence="16">CGMCC 1.15880</strain>
    </source>
</reference>
<dbReference type="GO" id="GO:0005886">
    <property type="term" value="C:plasma membrane"/>
    <property type="evidence" value="ECO:0007669"/>
    <property type="project" value="UniProtKB-SubCell"/>
</dbReference>
<evidence type="ECO:0000259" key="14">
    <source>
        <dbReference type="Pfam" id="PF02096"/>
    </source>
</evidence>
<dbReference type="NCBIfam" id="TIGR03592">
    <property type="entry name" value="yidC_oxa1_cterm"/>
    <property type="match status" value="1"/>
</dbReference>